<comment type="caution">
    <text evidence="2">The sequence shown here is derived from an EMBL/GenBank/DDBJ whole genome shotgun (WGS) entry which is preliminary data.</text>
</comment>
<dbReference type="AlphaFoldDB" id="A0A949T0G1"/>
<evidence type="ECO:0000313" key="1">
    <source>
        <dbReference type="EMBL" id="MBV6532177.1"/>
    </source>
</evidence>
<dbReference type="GeneID" id="65549558"/>
<reference evidence="2 4" key="1">
    <citation type="journal article" date="2021" name="Mol. Ecol.">
        <title>Polar bear-adapted Ursidibacter maritimus are remarkably conserved after generations in captivity.</title>
        <authorList>
            <person name="Espinosa-Gongora C."/>
            <person name="Hansen M.J."/>
            <person name="Bertelsen M.F."/>
            <person name="Bojesen A.M."/>
        </authorList>
    </citation>
    <scope>NUCLEOTIDE SEQUENCE</scope>
    <source>
        <strain evidence="2">Pb43105x</strain>
        <strain evidence="1 4">Pb43106</strain>
    </source>
</reference>
<organism evidence="2 3">
    <name type="scientific">Ursidibacter maritimus</name>
    <dbReference type="NCBI Taxonomy" id="1331689"/>
    <lineage>
        <taxon>Bacteria</taxon>
        <taxon>Pseudomonadati</taxon>
        <taxon>Pseudomonadota</taxon>
        <taxon>Gammaproteobacteria</taxon>
        <taxon>Pasteurellales</taxon>
        <taxon>Pasteurellaceae</taxon>
        <taxon>Ursidibacter</taxon>
    </lineage>
</organism>
<evidence type="ECO:0000313" key="2">
    <source>
        <dbReference type="EMBL" id="MBV6546849.1"/>
    </source>
</evidence>
<keyword evidence="4" id="KW-1185">Reference proteome</keyword>
<dbReference type="RefSeq" id="WP_157403632.1">
    <property type="nucleotide sequence ID" value="NZ_JABULY010000006.1"/>
</dbReference>
<proteinExistence type="predicted"/>
<dbReference type="Proteomes" id="UP000732858">
    <property type="component" value="Unassembled WGS sequence"/>
</dbReference>
<accession>A0A949T0G1</accession>
<protein>
    <submittedName>
        <fullName evidence="2">Uncharacterized protein</fullName>
    </submittedName>
</protein>
<dbReference type="Proteomes" id="UP001196379">
    <property type="component" value="Unassembled WGS sequence"/>
</dbReference>
<sequence>MKTISSEKNLPKPSVVEVEKYLNYWKTLENYTAQEEALNKLFGQLMPKNELLSDVLLKASTLNDFYSTNIFSVYSVAKHIHSLKIDERLAKGDVTLVDDIQRVIINDKKKNFYSFATKYCSHHNPNEFPIYDSYVDRLLCSLNKEYQFSSFKRADLRNYQTFKSVLLDFQKHFGLEKFDLKQIDCYLWLQGKELFKKS</sequence>
<dbReference type="EMBL" id="JABUMC010000011">
    <property type="protein sequence ID" value="MBV6546849.1"/>
    <property type="molecule type" value="Genomic_DNA"/>
</dbReference>
<dbReference type="EMBL" id="JABULY010000006">
    <property type="protein sequence ID" value="MBV6532177.1"/>
    <property type="molecule type" value="Genomic_DNA"/>
</dbReference>
<evidence type="ECO:0000313" key="4">
    <source>
        <dbReference type="Proteomes" id="UP001196379"/>
    </source>
</evidence>
<dbReference type="OrthoDB" id="9792813at2"/>
<evidence type="ECO:0000313" key="3">
    <source>
        <dbReference type="Proteomes" id="UP000732858"/>
    </source>
</evidence>
<gene>
    <name evidence="1" type="ORF">HT657_08585</name>
    <name evidence="2" type="ORF">HT672_06065</name>
</gene>
<name>A0A949T0G1_9PAST</name>